<name>A0ACC3YQX4_COLTU</name>
<dbReference type="EMBL" id="VUJX02000007">
    <property type="protein sequence ID" value="KAL0934343.1"/>
    <property type="molecule type" value="Genomic_DNA"/>
</dbReference>
<protein>
    <submittedName>
        <fullName evidence="1">Uncharacterized protein</fullName>
    </submittedName>
</protein>
<dbReference type="Proteomes" id="UP000805649">
    <property type="component" value="Unassembled WGS sequence"/>
</dbReference>
<proteinExistence type="predicted"/>
<evidence type="ECO:0000313" key="1">
    <source>
        <dbReference type="EMBL" id="KAL0934343.1"/>
    </source>
</evidence>
<reference evidence="1 2" key="1">
    <citation type="journal article" date="2020" name="Phytopathology">
        <title>Genome Sequence Resources of Colletotrichum truncatum, C. plurivorum, C. musicola, and C. sojae: Four Species Pathogenic to Soybean (Glycine max).</title>
        <authorList>
            <person name="Rogerio F."/>
            <person name="Boufleur T.R."/>
            <person name="Ciampi-Guillardi M."/>
            <person name="Sukno S.A."/>
            <person name="Thon M.R."/>
            <person name="Massola Junior N.S."/>
            <person name="Baroncelli R."/>
        </authorList>
    </citation>
    <scope>NUCLEOTIDE SEQUENCE [LARGE SCALE GENOMIC DNA]</scope>
    <source>
        <strain evidence="1 2">CMES1059</strain>
    </source>
</reference>
<comment type="caution">
    <text evidence="1">The sequence shown here is derived from an EMBL/GenBank/DDBJ whole genome shotgun (WGS) entry which is preliminary data.</text>
</comment>
<organism evidence="1 2">
    <name type="scientific">Colletotrichum truncatum</name>
    <name type="common">Anthracnose fungus</name>
    <name type="synonym">Colletotrichum capsici</name>
    <dbReference type="NCBI Taxonomy" id="5467"/>
    <lineage>
        <taxon>Eukaryota</taxon>
        <taxon>Fungi</taxon>
        <taxon>Dikarya</taxon>
        <taxon>Ascomycota</taxon>
        <taxon>Pezizomycotina</taxon>
        <taxon>Sordariomycetes</taxon>
        <taxon>Hypocreomycetidae</taxon>
        <taxon>Glomerellales</taxon>
        <taxon>Glomerellaceae</taxon>
        <taxon>Colletotrichum</taxon>
        <taxon>Colletotrichum truncatum species complex</taxon>
    </lineage>
</organism>
<keyword evidence="2" id="KW-1185">Reference proteome</keyword>
<evidence type="ECO:0000313" key="2">
    <source>
        <dbReference type="Proteomes" id="UP000805649"/>
    </source>
</evidence>
<sequence length="132" mass="14676">MCIQWIASANCVAALNGSPQYGCKGAHVVVVRRKVCDKATERCMCFFGSCDEILTLFQEDQDTVEAPCEMCGIGEDPAHMLLLRIFDKEFAKEWIAAFGEAHWQRCTEGKWLGRYGKEDSEDENPSGDDSGA</sequence>
<gene>
    <name evidence="1" type="ORF">CTRU02_211142</name>
</gene>
<accession>A0ACC3YQX4</accession>